<sequence>MNDITALLPHIKLRFNIEHPTYEDSYAFGYECARADVAEEDNPFHKGTQQAEHWLEGWWDAIEGEQPLFELNAVEAEELSVSEEGAANDQEYHHHKHSFLSLVIEISGAIAASAIVGYQLFELVA</sequence>
<reference evidence="2 3" key="1">
    <citation type="submission" date="2015-11" db="EMBL/GenBank/DDBJ databases">
        <title>Genomic analysis of 38 Legionella species identifies large and diverse effector repertoires.</title>
        <authorList>
            <person name="Burstein D."/>
            <person name="Amaro F."/>
            <person name="Zusman T."/>
            <person name="Lifshitz Z."/>
            <person name="Cohen O."/>
            <person name="Gilbert J.A."/>
            <person name="Pupko T."/>
            <person name="Shuman H.A."/>
            <person name="Segal G."/>
        </authorList>
    </citation>
    <scope>NUCLEOTIDE SEQUENCE [LARGE SCALE GENOMIC DNA]</scope>
    <source>
        <strain evidence="2 3">IMVS3376</strain>
    </source>
</reference>
<keyword evidence="3" id="KW-1185">Reference proteome</keyword>
<evidence type="ECO:0000256" key="1">
    <source>
        <dbReference type="SAM" id="Phobius"/>
    </source>
</evidence>
<feature type="transmembrane region" description="Helical" evidence="1">
    <location>
        <begin position="99"/>
        <end position="121"/>
    </location>
</feature>
<evidence type="ECO:0000313" key="2">
    <source>
        <dbReference type="EMBL" id="KTD68475.1"/>
    </source>
</evidence>
<keyword evidence="1" id="KW-0812">Transmembrane</keyword>
<protein>
    <submittedName>
        <fullName evidence="2">Transmission trait enhancer protein LetE</fullName>
    </submittedName>
</protein>
<dbReference type="EMBL" id="LNYY01000019">
    <property type="protein sequence ID" value="KTD68475.1"/>
    <property type="molecule type" value="Genomic_DNA"/>
</dbReference>
<dbReference type="PATRIC" id="fig|947033.5.peg.1731"/>
<dbReference type="OrthoDB" id="5649625at2"/>
<dbReference type="RefSeq" id="WP_058510563.1">
    <property type="nucleotide sequence ID" value="NZ_DAIOMV010000007.1"/>
</dbReference>
<dbReference type="AlphaFoldDB" id="A0A0W0ZH49"/>
<accession>A0A0W0ZH49</accession>
<proteinExistence type="predicted"/>
<evidence type="ECO:0000313" key="3">
    <source>
        <dbReference type="Proteomes" id="UP000054926"/>
    </source>
</evidence>
<keyword evidence="1" id="KW-1133">Transmembrane helix</keyword>
<name>A0A0W0ZH49_9GAMM</name>
<gene>
    <name evidence="2" type="primary">letE</name>
    <name evidence="2" type="ORF">Lste_1633</name>
</gene>
<keyword evidence="1" id="KW-0472">Membrane</keyword>
<comment type="caution">
    <text evidence="2">The sequence shown here is derived from an EMBL/GenBank/DDBJ whole genome shotgun (WGS) entry which is preliminary data.</text>
</comment>
<dbReference type="Proteomes" id="UP000054926">
    <property type="component" value="Unassembled WGS sequence"/>
</dbReference>
<organism evidence="2 3">
    <name type="scientific">Legionella steelei</name>
    <dbReference type="NCBI Taxonomy" id="947033"/>
    <lineage>
        <taxon>Bacteria</taxon>
        <taxon>Pseudomonadati</taxon>
        <taxon>Pseudomonadota</taxon>
        <taxon>Gammaproteobacteria</taxon>
        <taxon>Legionellales</taxon>
        <taxon>Legionellaceae</taxon>
        <taxon>Legionella</taxon>
    </lineage>
</organism>